<gene>
    <name evidence="2" type="ORF">PCOR1329_LOCUS5731</name>
</gene>
<proteinExistence type="predicted"/>
<reference evidence="2" key="1">
    <citation type="submission" date="2023-10" db="EMBL/GenBank/DDBJ databases">
        <authorList>
            <person name="Chen Y."/>
            <person name="Shah S."/>
            <person name="Dougan E. K."/>
            <person name="Thang M."/>
            <person name="Chan C."/>
        </authorList>
    </citation>
    <scope>NUCLEOTIDE SEQUENCE [LARGE SCALE GENOMIC DNA]</scope>
</reference>
<dbReference type="Proteomes" id="UP001189429">
    <property type="component" value="Unassembled WGS sequence"/>
</dbReference>
<evidence type="ECO:0008006" key="4">
    <source>
        <dbReference type="Google" id="ProtNLM"/>
    </source>
</evidence>
<evidence type="ECO:0000256" key="1">
    <source>
        <dbReference type="SAM" id="MobiDB-lite"/>
    </source>
</evidence>
<keyword evidence="3" id="KW-1185">Reference proteome</keyword>
<evidence type="ECO:0000313" key="3">
    <source>
        <dbReference type="Proteomes" id="UP001189429"/>
    </source>
</evidence>
<name>A0ABN9PW58_9DINO</name>
<feature type="region of interest" description="Disordered" evidence="1">
    <location>
        <begin position="95"/>
        <end position="144"/>
    </location>
</feature>
<organism evidence="2 3">
    <name type="scientific">Prorocentrum cordatum</name>
    <dbReference type="NCBI Taxonomy" id="2364126"/>
    <lineage>
        <taxon>Eukaryota</taxon>
        <taxon>Sar</taxon>
        <taxon>Alveolata</taxon>
        <taxon>Dinophyceae</taxon>
        <taxon>Prorocentrales</taxon>
        <taxon>Prorocentraceae</taxon>
        <taxon>Prorocentrum</taxon>
    </lineage>
</organism>
<dbReference type="EMBL" id="CAUYUJ010001517">
    <property type="protein sequence ID" value="CAK0796324.1"/>
    <property type="molecule type" value="Genomic_DNA"/>
</dbReference>
<sequence>MVRLRTVDGSCARRHIGLCDGFDEEGKCNCGAGTECKNSSASGLTAVASTIFVRVLLGGLLEKSGPRKVHVALLGLGALFVAMLAGSPGKNTWEVPAGSSGKGAREVPSGSPCKAPGRCLAHDGPKSGPRVRKGNDTQSIVDSQ</sequence>
<comment type="caution">
    <text evidence="2">The sequence shown here is derived from an EMBL/GenBank/DDBJ whole genome shotgun (WGS) entry which is preliminary data.</text>
</comment>
<evidence type="ECO:0000313" key="2">
    <source>
        <dbReference type="EMBL" id="CAK0796324.1"/>
    </source>
</evidence>
<accession>A0ABN9PW58</accession>
<protein>
    <recommendedName>
        <fullName evidence="4">Solute carrier family 40 protein</fullName>
    </recommendedName>
</protein>
<feature type="non-terminal residue" evidence="2">
    <location>
        <position position="144"/>
    </location>
</feature>